<evidence type="ECO:0000313" key="2">
    <source>
        <dbReference type="Proteomes" id="UP000761574"/>
    </source>
</evidence>
<proteinExistence type="predicted"/>
<dbReference type="SUPFAM" id="SSF160272">
    <property type="entry name" value="Shew3726-like"/>
    <property type="match status" value="1"/>
</dbReference>
<dbReference type="Proteomes" id="UP000761574">
    <property type="component" value="Unassembled WGS sequence"/>
</dbReference>
<accession>A0ABQ4PM11</accession>
<dbReference type="RefSeq" id="WP_119979315.1">
    <property type="nucleotide sequence ID" value="NZ_BPFB01000036.1"/>
</dbReference>
<protein>
    <submittedName>
        <fullName evidence="1">Transcriptional regulator</fullName>
    </submittedName>
</protein>
<keyword evidence="2" id="KW-1185">Reference proteome</keyword>
<dbReference type="EMBL" id="BPFB01000036">
    <property type="protein sequence ID" value="GIU49215.1"/>
    <property type="molecule type" value="Genomic_DNA"/>
</dbReference>
<comment type="caution">
    <text evidence="1">The sequence shown here is derived from an EMBL/GenBank/DDBJ whole genome shotgun (WGS) entry which is preliminary data.</text>
</comment>
<organism evidence="1 2">
    <name type="scientific">Shewanella algidipiscicola</name>
    <dbReference type="NCBI Taxonomy" id="614070"/>
    <lineage>
        <taxon>Bacteria</taxon>
        <taxon>Pseudomonadati</taxon>
        <taxon>Pseudomonadota</taxon>
        <taxon>Gammaproteobacteria</taxon>
        <taxon>Alteromonadales</taxon>
        <taxon>Shewanellaceae</taxon>
        <taxon>Shewanella</taxon>
    </lineage>
</organism>
<reference evidence="1 2" key="1">
    <citation type="submission" date="2021-05" db="EMBL/GenBank/DDBJ databases">
        <title>Molecular characterization for Shewanella algae harboring chromosomal blaOXA-55-like strains isolated from clinical and environment sample.</title>
        <authorList>
            <person name="Ohama Y."/>
            <person name="Aoki K."/>
            <person name="Harada S."/>
            <person name="Moriya K."/>
            <person name="Ishii Y."/>
            <person name="Tateda K."/>
        </authorList>
    </citation>
    <scope>NUCLEOTIDE SEQUENCE [LARGE SCALE GENOMIC DNA]</scope>
    <source>
        <strain evidence="1 2">LMG 23746</strain>
    </source>
</reference>
<evidence type="ECO:0000313" key="1">
    <source>
        <dbReference type="EMBL" id="GIU49215.1"/>
    </source>
</evidence>
<dbReference type="Pfam" id="PF07369">
    <property type="entry name" value="DUF1488"/>
    <property type="match status" value="1"/>
</dbReference>
<name>A0ABQ4PM11_9GAMM</name>
<dbReference type="InterPro" id="IPR036692">
    <property type="entry name" value="Shew3726-like_sf"/>
</dbReference>
<dbReference type="InterPro" id="IPR009962">
    <property type="entry name" value="DUF1488"/>
</dbReference>
<gene>
    <name evidence="1" type="ORF">TUM4630_27320</name>
</gene>
<dbReference type="Gene3D" id="3.30.160.140">
    <property type="entry name" value="Shew3726-like"/>
    <property type="match status" value="1"/>
</dbReference>
<sequence>MNQSVIFSDSCQWDAERSAIHFVAQQQGMTIDCYISLAVLQTLSGTEGGQPQQAIELFEQCRFDIEDTAQELIDQEAVDEQGCLVINSI</sequence>